<evidence type="ECO:0000313" key="3">
    <source>
        <dbReference type="Proteomes" id="UP000054925"/>
    </source>
</evidence>
<accession>A0A158L0P0</accession>
<name>A0A158L0P0_9BURK</name>
<comment type="caution">
    <text evidence="2">The sequence shown here is derived from an EMBL/GenBank/DDBJ whole genome shotgun (WGS) entry which is preliminary data.</text>
</comment>
<dbReference type="EMBL" id="FCOL02000250">
    <property type="protein sequence ID" value="SAL86543.1"/>
    <property type="molecule type" value="Genomic_DNA"/>
</dbReference>
<feature type="region of interest" description="Disordered" evidence="1">
    <location>
        <begin position="81"/>
        <end position="100"/>
    </location>
</feature>
<evidence type="ECO:0000256" key="1">
    <source>
        <dbReference type="SAM" id="MobiDB-lite"/>
    </source>
</evidence>
<dbReference type="AlphaFoldDB" id="A0A158L0P0"/>
<reference evidence="2" key="1">
    <citation type="submission" date="2016-01" db="EMBL/GenBank/DDBJ databases">
        <authorList>
            <person name="Peeters C."/>
        </authorList>
    </citation>
    <scope>NUCLEOTIDE SEQUENCE [LARGE SCALE GENOMIC DNA]</scope>
    <source>
        <strain evidence="2">LMG 22937</strain>
    </source>
</reference>
<keyword evidence="3" id="KW-1185">Reference proteome</keyword>
<dbReference type="Proteomes" id="UP000054925">
    <property type="component" value="Unassembled WGS sequence"/>
</dbReference>
<proteinExistence type="predicted"/>
<sequence>MKDQMRYDYHFHIENEGSMIAARPCYDISVSAPLVDIEVGRILLLPHKRPAMDIGRFEIVCVETVLPFTAEQSQGIHVQVKQKGMQKSKLTPGDPIAEPD</sequence>
<organism evidence="2 3">
    <name type="scientific">Caballeronia terrestris</name>
    <dbReference type="NCBI Taxonomy" id="1226301"/>
    <lineage>
        <taxon>Bacteria</taxon>
        <taxon>Pseudomonadati</taxon>
        <taxon>Pseudomonadota</taxon>
        <taxon>Betaproteobacteria</taxon>
        <taxon>Burkholderiales</taxon>
        <taxon>Burkholderiaceae</taxon>
        <taxon>Caballeronia</taxon>
    </lineage>
</organism>
<gene>
    <name evidence="2" type="ORF">AWB67_07221</name>
</gene>
<evidence type="ECO:0000313" key="2">
    <source>
        <dbReference type="EMBL" id="SAL86543.1"/>
    </source>
</evidence>
<protein>
    <submittedName>
        <fullName evidence="2">Uncharacterized protein</fullName>
    </submittedName>
</protein>